<dbReference type="PANTHER" id="PTHR43711">
    <property type="entry name" value="TWO-COMPONENT HISTIDINE KINASE"/>
    <property type="match status" value="1"/>
</dbReference>
<keyword evidence="12" id="KW-1185">Reference proteome</keyword>
<dbReference type="EMBL" id="CP071090">
    <property type="protein sequence ID" value="QSQ26349.1"/>
    <property type="molecule type" value="Genomic_DNA"/>
</dbReference>
<dbReference type="InterPro" id="IPR003594">
    <property type="entry name" value="HATPase_dom"/>
</dbReference>
<proteinExistence type="predicted"/>
<keyword evidence="4" id="KW-0597">Phosphoprotein</keyword>
<dbReference type="InterPro" id="IPR003660">
    <property type="entry name" value="HAMP_dom"/>
</dbReference>
<dbReference type="PRINTS" id="PR00344">
    <property type="entry name" value="BCTRLSENSOR"/>
</dbReference>
<gene>
    <name evidence="11" type="ORF">JY651_16050</name>
</gene>
<evidence type="ECO:0000256" key="2">
    <source>
        <dbReference type="ARBA" id="ARBA00004370"/>
    </source>
</evidence>
<keyword evidence="6 11" id="KW-0418">Kinase</keyword>
<evidence type="ECO:0000256" key="5">
    <source>
        <dbReference type="ARBA" id="ARBA00022679"/>
    </source>
</evidence>
<dbReference type="CDD" id="cd00082">
    <property type="entry name" value="HisKA"/>
    <property type="match status" value="1"/>
</dbReference>
<protein>
    <recommendedName>
        <fullName evidence="3">histidine kinase</fullName>
        <ecNumber evidence="3">2.7.13.3</ecNumber>
    </recommendedName>
</protein>
<keyword evidence="5" id="KW-0808">Transferase</keyword>
<dbReference type="CDD" id="cd00075">
    <property type="entry name" value="HATPase"/>
    <property type="match status" value="1"/>
</dbReference>
<dbReference type="SUPFAM" id="SSF55874">
    <property type="entry name" value="ATPase domain of HSP90 chaperone/DNA topoisomerase II/histidine kinase"/>
    <property type="match status" value="1"/>
</dbReference>
<dbReference type="EC" id="2.7.13.3" evidence="3"/>
<feature type="domain" description="HAMP" evidence="10">
    <location>
        <begin position="192"/>
        <end position="244"/>
    </location>
</feature>
<dbReference type="InterPro" id="IPR050736">
    <property type="entry name" value="Sensor_HK_Regulatory"/>
</dbReference>
<dbReference type="Gene3D" id="1.10.287.130">
    <property type="match status" value="1"/>
</dbReference>
<dbReference type="InterPro" id="IPR036097">
    <property type="entry name" value="HisK_dim/P_sf"/>
</dbReference>
<dbReference type="InterPro" id="IPR003661">
    <property type="entry name" value="HisK_dim/P_dom"/>
</dbReference>
<feature type="transmembrane region" description="Helical" evidence="8">
    <location>
        <begin position="170"/>
        <end position="190"/>
    </location>
</feature>
<keyword evidence="8" id="KW-1133">Transmembrane helix</keyword>
<dbReference type="Gene3D" id="3.30.565.10">
    <property type="entry name" value="Histidine kinase-like ATPase, C-terminal domain"/>
    <property type="match status" value="1"/>
</dbReference>
<organism evidence="11 12">
    <name type="scientific">Pyxidicoccus parkwayensis</name>
    <dbReference type="NCBI Taxonomy" id="2813578"/>
    <lineage>
        <taxon>Bacteria</taxon>
        <taxon>Pseudomonadati</taxon>
        <taxon>Myxococcota</taxon>
        <taxon>Myxococcia</taxon>
        <taxon>Myxococcales</taxon>
        <taxon>Cystobacterineae</taxon>
        <taxon>Myxococcaceae</taxon>
        <taxon>Pyxidicoccus</taxon>
    </lineage>
</organism>
<keyword evidence="8" id="KW-0812">Transmembrane</keyword>
<dbReference type="Pfam" id="PF00512">
    <property type="entry name" value="HisKA"/>
    <property type="match status" value="1"/>
</dbReference>
<dbReference type="InterPro" id="IPR005467">
    <property type="entry name" value="His_kinase_dom"/>
</dbReference>
<dbReference type="InterPro" id="IPR004358">
    <property type="entry name" value="Sig_transdc_His_kin-like_C"/>
</dbReference>
<evidence type="ECO:0000256" key="1">
    <source>
        <dbReference type="ARBA" id="ARBA00000085"/>
    </source>
</evidence>
<dbReference type="GO" id="GO:0016301">
    <property type="term" value="F:kinase activity"/>
    <property type="evidence" value="ECO:0007669"/>
    <property type="project" value="UniProtKB-KW"/>
</dbReference>
<evidence type="ECO:0000259" key="10">
    <source>
        <dbReference type="PROSITE" id="PS50885"/>
    </source>
</evidence>
<comment type="subcellular location">
    <subcellularLocation>
        <location evidence="2">Membrane</location>
    </subcellularLocation>
</comment>
<evidence type="ECO:0000313" key="11">
    <source>
        <dbReference type="EMBL" id="QSQ26349.1"/>
    </source>
</evidence>
<dbReference type="Pfam" id="PF02518">
    <property type="entry name" value="HATPase_c"/>
    <property type="match status" value="1"/>
</dbReference>
<evidence type="ECO:0000313" key="12">
    <source>
        <dbReference type="Proteomes" id="UP000662747"/>
    </source>
</evidence>
<dbReference type="SMART" id="SM00387">
    <property type="entry name" value="HATPase_c"/>
    <property type="match status" value="1"/>
</dbReference>
<comment type="catalytic activity">
    <reaction evidence="1">
        <text>ATP + protein L-histidine = ADP + protein N-phospho-L-histidine.</text>
        <dbReference type="EC" id="2.7.13.3"/>
    </reaction>
</comment>
<dbReference type="InterPro" id="IPR036890">
    <property type="entry name" value="HATPase_C_sf"/>
</dbReference>
<dbReference type="SUPFAM" id="SSF47384">
    <property type="entry name" value="Homodimeric domain of signal transducing histidine kinase"/>
    <property type="match status" value="1"/>
</dbReference>
<evidence type="ECO:0000259" key="9">
    <source>
        <dbReference type="PROSITE" id="PS50109"/>
    </source>
</evidence>
<dbReference type="Proteomes" id="UP000662747">
    <property type="component" value="Chromosome"/>
</dbReference>
<evidence type="ECO:0000256" key="3">
    <source>
        <dbReference type="ARBA" id="ARBA00012438"/>
    </source>
</evidence>
<keyword evidence="7" id="KW-0902">Two-component regulatory system</keyword>
<evidence type="ECO:0000256" key="4">
    <source>
        <dbReference type="ARBA" id="ARBA00022553"/>
    </source>
</evidence>
<accession>A0ABX7P755</accession>
<evidence type="ECO:0000256" key="7">
    <source>
        <dbReference type="ARBA" id="ARBA00023012"/>
    </source>
</evidence>
<reference evidence="11 12" key="1">
    <citation type="submission" date="2021-02" db="EMBL/GenBank/DDBJ databases">
        <title>De Novo genome assembly of isolated myxobacteria.</title>
        <authorList>
            <person name="Stevens D.C."/>
        </authorList>
    </citation>
    <scope>NUCLEOTIDE SEQUENCE [LARGE SCALE GENOMIC DNA]</scope>
    <source>
        <strain evidence="12">SCPEA02</strain>
    </source>
</reference>
<dbReference type="PROSITE" id="PS50109">
    <property type="entry name" value="HIS_KIN"/>
    <property type="match status" value="1"/>
</dbReference>
<evidence type="ECO:0000256" key="6">
    <source>
        <dbReference type="ARBA" id="ARBA00022777"/>
    </source>
</evidence>
<name>A0ABX7P755_9BACT</name>
<dbReference type="SMART" id="SM00388">
    <property type="entry name" value="HisKA"/>
    <property type="match status" value="1"/>
</dbReference>
<keyword evidence="8" id="KW-0472">Membrane</keyword>
<dbReference type="RefSeq" id="WP_206727897.1">
    <property type="nucleotide sequence ID" value="NZ_CP071090.1"/>
</dbReference>
<sequence length="486" mass="53472">MSRSLRSQAVTLTVLLGLLIGVTVAALAGTTASMERNSARMLHVVESMQASEGLEKALVFHEREQRLYEATGRLDHLWATTRAEANVRQSVARATSLADSREEVAYLDELKVELDGYFAHPTPAPGTFEAATGRMLDRELYLSRALVKLNSADARATFAADQRWARSAHLVGMSVSLAMMAGAAVAFWTLRRNLYWPLESVRQSLLRFRPGMPLQRAPATGVREIRDIASAFNETALRLERQREVQLGFLAGVAHDLRNPLQALRAVSASVRPERPLPPEQTLRDRFSLVTRQVDRLTRMVDDLLDTSRIEAGQLSLSCDEHDLIELVREAVELHRPVSEVHTLMTCWPQGTLRVWCDGARIAQVLNNLLSNAIKYSPDGGPVRVEAGSTADGVWVTVHDSGVGVDASERESIFEPFRRGAAHRANIPGVGLGLSVSRRILEAHGGSIHVESEPGHGSTFRIWLPHAASGWRSVQAPSLAVEQHLA</sequence>
<feature type="domain" description="Histidine kinase" evidence="9">
    <location>
        <begin position="252"/>
        <end position="468"/>
    </location>
</feature>
<dbReference type="PANTHER" id="PTHR43711:SF1">
    <property type="entry name" value="HISTIDINE KINASE 1"/>
    <property type="match status" value="1"/>
</dbReference>
<evidence type="ECO:0000256" key="8">
    <source>
        <dbReference type="SAM" id="Phobius"/>
    </source>
</evidence>
<dbReference type="PROSITE" id="PS50885">
    <property type="entry name" value="HAMP"/>
    <property type="match status" value="1"/>
</dbReference>